<gene>
    <name evidence="1" type="ORF">GCM10007924_14300</name>
</gene>
<keyword evidence="2" id="KW-1185">Reference proteome</keyword>
<dbReference type="RefSeq" id="WP_169560265.1">
    <property type="nucleotide sequence ID" value="NZ_BSNF01000006.1"/>
</dbReference>
<accession>A0ABQ5U2S8</accession>
<comment type="caution">
    <text evidence="1">The sequence shown here is derived from an EMBL/GenBank/DDBJ whole genome shotgun (WGS) entry which is preliminary data.</text>
</comment>
<organism evidence="1 2">
    <name type="scientific">Sneathiella chinensis</name>
    <dbReference type="NCBI Taxonomy" id="349750"/>
    <lineage>
        <taxon>Bacteria</taxon>
        <taxon>Pseudomonadati</taxon>
        <taxon>Pseudomonadota</taxon>
        <taxon>Alphaproteobacteria</taxon>
        <taxon>Sneathiellales</taxon>
        <taxon>Sneathiellaceae</taxon>
        <taxon>Sneathiella</taxon>
    </lineage>
</organism>
<dbReference type="Proteomes" id="UP001161409">
    <property type="component" value="Unassembled WGS sequence"/>
</dbReference>
<dbReference type="EMBL" id="BSNF01000006">
    <property type="protein sequence ID" value="GLQ06209.1"/>
    <property type="molecule type" value="Genomic_DNA"/>
</dbReference>
<reference evidence="1" key="1">
    <citation type="journal article" date="2014" name="Int. J. Syst. Evol. Microbiol.">
        <title>Complete genome of a new Firmicutes species belonging to the dominant human colonic microbiota ('Ruminococcus bicirculans') reveals two chromosomes and a selective capacity to utilize plant glucans.</title>
        <authorList>
            <consortium name="NISC Comparative Sequencing Program"/>
            <person name="Wegmann U."/>
            <person name="Louis P."/>
            <person name="Goesmann A."/>
            <person name="Henrissat B."/>
            <person name="Duncan S.H."/>
            <person name="Flint H.J."/>
        </authorList>
    </citation>
    <scope>NUCLEOTIDE SEQUENCE</scope>
    <source>
        <strain evidence="1">NBRC 103408</strain>
    </source>
</reference>
<evidence type="ECO:0000313" key="2">
    <source>
        <dbReference type="Proteomes" id="UP001161409"/>
    </source>
</evidence>
<evidence type="ECO:0000313" key="1">
    <source>
        <dbReference type="EMBL" id="GLQ06209.1"/>
    </source>
</evidence>
<sequence>MANKSESSVDIKAQVEDMLSGRKGFANSKRLRKSGIAGYKAWLEEKLALQLAAGQTDPRKQKRKSRNG</sequence>
<reference evidence="1" key="2">
    <citation type="submission" date="2023-01" db="EMBL/GenBank/DDBJ databases">
        <title>Draft genome sequence of Sneathiella chinensis strain NBRC 103408.</title>
        <authorList>
            <person name="Sun Q."/>
            <person name="Mori K."/>
        </authorList>
    </citation>
    <scope>NUCLEOTIDE SEQUENCE</scope>
    <source>
        <strain evidence="1">NBRC 103408</strain>
    </source>
</reference>
<proteinExistence type="predicted"/>
<protein>
    <submittedName>
        <fullName evidence="1">Uncharacterized protein</fullName>
    </submittedName>
</protein>
<name>A0ABQ5U2S8_9PROT</name>